<name>A0AAV1VKJ9_9STRA</name>
<accession>A0AAV1VKJ9</accession>
<dbReference type="AlphaFoldDB" id="A0AAV1VKJ9"/>
<organism evidence="1 2">
    <name type="scientific">Peronospora matthiolae</name>
    <dbReference type="NCBI Taxonomy" id="2874970"/>
    <lineage>
        <taxon>Eukaryota</taxon>
        <taxon>Sar</taxon>
        <taxon>Stramenopiles</taxon>
        <taxon>Oomycota</taxon>
        <taxon>Peronosporomycetes</taxon>
        <taxon>Peronosporales</taxon>
        <taxon>Peronosporaceae</taxon>
        <taxon>Peronospora</taxon>
    </lineage>
</organism>
<gene>
    <name evidence="1" type="ORF">PM001_LOCUS32015</name>
</gene>
<sequence>MYEPYVLWLAQPPDELTVHLSFGSLGNGVEAMDTFMC</sequence>
<proteinExistence type="predicted"/>
<evidence type="ECO:0000313" key="2">
    <source>
        <dbReference type="Proteomes" id="UP001162060"/>
    </source>
</evidence>
<comment type="caution">
    <text evidence="1">The sequence shown here is derived from an EMBL/GenBank/DDBJ whole genome shotgun (WGS) entry which is preliminary data.</text>
</comment>
<dbReference type="Proteomes" id="UP001162060">
    <property type="component" value="Unassembled WGS sequence"/>
</dbReference>
<protein>
    <submittedName>
        <fullName evidence="1">Uncharacterized protein</fullName>
    </submittedName>
</protein>
<reference evidence="1" key="1">
    <citation type="submission" date="2024-01" db="EMBL/GenBank/DDBJ databases">
        <authorList>
            <person name="Webb A."/>
        </authorList>
    </citation>
    <scope>NUCLEOTIDE SEQUENCE</scope>
    <source>
        <strain evidence="1">Pm1</strain>
    </source>
</reference>
<evidence type="ECO:0000313" key="1">
    <source>
        <dbReference type="EMBL" id="CAK7946865.1"/>
    </source>
</evidence>
<dbReference type="EMBL" id="CAKLBY020000377">
    <property type="protein sequence ID" value="CAK7946865.1"/>
    <property type="molecule type" value="Genomic_DNA"/>
</dbReference>